<protein>
    <recommendedName>
        <fullName evidence="4">DUF2190 domain-containing protein</fullName>
    </recommendedName>
</protein>
<proteinExistence type="predicted"/>
<evidence type="ECO:0000313" key="1">
    <source>
        <dbReference type="EMBL" id="GAA4648147.1"/>
    </source>
</evidence>
<comment type="caution">
    <text evidence="2">The sequence shown here is derived from an EMBL/GenBank/DDBJ whole genome shotgun (WGS) entry which is preliminary data.</text>
</comment>
<dbReference type="Pfam" id="PF09956">
    <property type="entry name" value="Phage_cement_2"/>
    <property type="match status" value="1"/>
</dbReference>
<evidence type="ECO:0000313" key="3">
    <source>
        <dbReference type="Proteomes" id="UP001500604"/>
    </source>
</evidence>
<dbReference type="EMBL" id="BAABFL010000031">
    <property type="protein sequence ID" value="GAA4648147.1"/>
    <property type="molecule type" value="Genomic_DNA"/>
</dbReference>
<keyword evidence="3" id="KW-1185">Reference proteome</keyword>
<dbReference type="EMBL" id="BAABFL010000162">
    <property type="protein sequence ID" value="GAA4649602.1"/>
    <property type="molecule type" value="Genomic_DNA"/>
</dbReference>
<name>A0ABP8V145_9GAMM</name>
<accession>A0ABP8V145</accession>
<gene>
    <name evidence="1" type="ORF">GCM10023116_04110</name>
    <name evidence="2" type="ORF">GCM10023116_18760</name>
</gene>
<reference evidence="2" key="3">
    <citation type="submission" date="2023-12" db="EMBL/GenBank/DDBJ databases">
        <authorList>
            <person name="Sun Q."/>
            <person name="Inoue M."/>
        </authorList>
    </citation>
    <scope>NUCLEOTIDE SEQUENCE</scope>
    <source>
        <strain evidence="2">JCM 17805</strain>
    </source>
</reference>
<reference evidence="3" key="2">
    <citation type="journal article" date="2019" name="Int. J. Syst. Evol. Microbiol.">
        <title>The Global Catalogue of Microorganisms (GCM) 10K type strain sequencing project: providing services to taxonomists for standard genome sequencing and annotation.</title>
        <authorList>
            <consortium name="The Broad Institute Genomics Platform"/>
            <consortium name="The Broad Institute Genome Sequencing Center for Infectious Disease"/>
            <person name="Wu L."/>
            <person name="Ma J."/>
        </authorList>
    </citation>
    <scope>NUCLEOTIDE SEQUENCE [LARGE SCALE GENOMIC DNA]</scope>
    <source>
        <strain evidence="3">JCM 17805</strain>
    </source>
</reference>
<sequence>MSIRNDGLIKTFIADGVLQGRRLVTFGTGRMTVRQANAASDALIGITTQIGSENNGRVDVIVSGITEAVAGGTLSKGTVLTSNSEGKVITATQAADRIIGIALEDAEVGDYAAILLAQG</sequence>
<dbReference type="RefSeq" id="WP_345193430.1">
    <property type="nucleotide sequence ID" value="NZ_BAABFL010000031.1"/>
</dbReference>
<reference evidence="2" key="1">
    <citation type="journal article" date="2014" name="Int. J. Syst. Evol. Microbiol.">
        <title>Complete genome of a new Firmicutes species belonging to the dominant human colonic microbiota ('Ruminococcus bicirculans') reveals two chromosomes and a selective capacity to utilize plant glucans.</title>
        <authorList>
            <consortium name="NISC Comparative Sequencing Program"/>
            <person name="Wegmann U."/>
            <person name="Louis P."/>
            <person name="Goesmann A."/>
            <person name="Henrissat B."/>
            <person name="Duncan S.H."/>
            <person name="Flint H.J."/>
        </authorList>
    </citation>
    <scope>NUCLEOTIDE SEQUENCE</scope>
    <source>
        <strain evidence="2">JCM 17805</strain>
    </source>
</reference>
<evidence type="ECO:0000313" key="2">
    <source>
        <dbReference type="EMBL" id="GAA4649602.1"/>
    </source>
</evidence>
<dbReference type="Proteomes" id="UP001500604">
    <property type="component" value="Unassembled WGS sequence"/>
</dbReference>
<organism evidence="2 3">
    <name type="scientific">Kistimonas scapharcae</name>
    <dbReference type="NCBI Taxonomy" id="1036133"/>
    <lineage>
        <taxon>Bacteria</taxon>
        <taxon>Pseudomonadati</taxon>
        <taxon>Pseudomonadota</taxon>
        <taxon>Gammaproteobacteria</taxon>
        <taxon>Oceanospirillales</taxon>
        <taxon>Endozoicomonadaceae</taxon>
        <taxon>Kistimonas</taxon>
    </lineage>
</organism>
<dbReference type="InterPro" id="IPR011231">
    <property type="entry name" value="Phage_VT1-Sakai_H0018"/>
</dbReference>
<evidence type="ECO:0008006" key="4">
    <source>
        <dbReference type="Google" id="ProtNLM"/>
    </source>
</evidence>